<name>X0UD26_9ZZZZ</name>
<dbReference type="AlphaFoldDB" id="X0UD26"/>
<proteinExistence type="predicted"/>
<reference evidence="1" key="1">
    <citation type="journal article" date="2014" name="Front. Microbiol.">
        <title>High frequency of phylogenetically diverse reductive dehalogenase-homologous genes in deep subseafloor sedimentary metagenomes.</title>
        <authorList>
            <person name="Kawai M."/>
            <person name="Futagami T."/>
            <person name="Toyoda A."/>
            <person name="Takaki Y."/>
            <person name="Nishi S."/>
            <person name="Hori S."/>
            <person name="Arai W."/>
            <person name="Tsubouchi T."/>
            <person name="Morono Y."/>
            <person name="Uchiyama I."/>
            <person name="Ito T."/>
            <person name="Fujiyama A."/>
            <person name="Inagaki F."/>
            <person name="Takami H."/>
        </authorList>
    </citation>
    <scope>NUCLEOTIDE SEQUENCE</scope>
    <source>
        <strain evidence="1">Expedition CK06-06</strain>
    </source>
</reference>
<comment type="caution">
    <text evidence="1">The sequence shown here is derived from an EMBL/GenBank/DDBJ whole genome shotgun (WGS) entry which is preliminary data.</text>
</comment>
<protein>
    <submittedName>
        <fullName evidence="1">Uncharacterized protein</fullName>
    </submittedName>
</protein>
<accession>X0UD26</accession>
<evidence type="ECO:0000313" key="1">
    <source>
        <dbReference type="EMBL" id="GAG03684.1"/>
    </source>
</evidence>
<sequence>MKYIKNSIIAIIIHEELKTLQPGINIERMLKILKEIKKDTLKTYYPEDFIAIFQNEKSPPRDISYRNLGMIRALKIVNMIKEGRKVTFRVTDLGKYICSLKNEEIVQKIKTILKYLYSIQILIEFIKDLHEVSKEDINDILGKEMIYYNKKTLDKAIPKPFNEPIGGELLNLLSSLEILQKNPKTRKFYY</sequence>
<organism evidence="1">
    <name type="scientific">marine sediment metagenome</name>
    <dbReference type="NCBI Taxonomy" id="412755"/>
    <lineage>
        <taxon>unclassified sequences</taxon>
        <taxon>metagenomes</taxon>
        <taxon>ecological metagenomes</taxon>
    </lineage>
</organism>
<dbReference type="EMBL" id="BARS01020127">
    <property type="protein sequence ID" value="GAG03684.1"/>
    <property type="molecule type" value="Genomic_DNA"/>
</dbReference>
<gene>
    <name evidence="1" type="ORF">S01H1_32504</name>
</gene>